<reference evidence="2" key="1">
    <citation type="journal article" date="2020" name="bioRxiv">
        <title>Comparative genomics of Chlamydomonas.</title>
        <authorList>
            <person name="Craig R.J."/>
            <person name="Hasan A.R."/>
            <person name="Ness R.W."/>
            <person name="Keightley P.D."/>
        </authorList>
    </citation>
    <scope>NUCLEOTIDE SEQUENCE</scope>
    <source>
        <strain evidence="2">CCAP 11/70</strain>
    </source>
</reference>
<evidence type="ECO:0000313" key="2">
    <source>
        <dbReference type="EMBL" id="KAG2485004.1"/>
    </source>
</evidence>
<feature type="compositionally biased region" description="Gly residues" evidence="1">
    <location>
        <begin position="430"/>
        <end position="446"/>
    </location>
</feature>
<name>A0A836BRM8_9CHLO</name>
<keyword evidence="3" id="KW-1185">Reference proteome</keyword>
<feature type="region of interest" description="Disordered" evidence="1">
    <location>
        <begin position="385"/>
        <end position="447"/>
    </location>
</feature>
<feature type="compositionally biased region" description="Pro residues" evidence="1">
    <location>
        <begin position="72"/>
        <end position="84"/>
    </location>
</feature>
<dbReference type="EMBL" id="JAEHOE010000137">
    <property type="protein sequence ID" value="KAG2485004.1"/>
    <property type="molecule type" value="Genomic_DNA"/>
</dbReference>
<evidence type="ECO:0000256" key="1">
    <source>
        <dbReference type="SAM" id="MobiDB-lite"/>
    </source>
</evidence>
<dbReference type="AlphaFoldDB" id="A0A836BRM8"/>
<feature type="region of interest" description="Disordered" evidence="1">
    <location>
        <begin position="45"/>
        <end position="84"/>
    </location>
</feature>
<organism evidence="2 3">
    <name type="scientific">Edaphochlamys debaryana</name>
    <dbReference type="NCBI Taxonomy" id="47281"/>
    <lineage>
        <taxon>Eukaryota</taxon>
        <taxon>Viridiplantae</taxon>
        <taxon>Chlorophyta</taxon>
        <taxon>core chlorophytes</taxon>
        <taxon>Chlorophyceae</taxon>
        <taxon>CS clade</taxon>
        <taxon>Chlamydomonadales</taxon>
        <taxon>Chlamydomonadales incertae sedis</taxon>
        <taxon>Edaphochlamys</taxon>
    </lineage>
</organism>
<sequence length="533" mass="54239">MAVEAGSTPCSARRSDSPFTAVAAPTLALTERAGWVTAHNICLSASASGDDPSRPSAVIATADDAAGSWQPSPSPTPAVSVPTPPPAPEIPRIERDKHALLAWCVWEDGAGVEYVYDGTGGVRLRAGPDEPLPGETAAPTAAATATHDKLDASSYEAEADGCAGVLEPLSEEAEGCGRCRGDGARLLVRLLPLRSESTFDWALSLVEGGGAGLGPLGQAADVALAREGVAVAVRPLEEVVAGMEEAEGMALAWDMWRDGSVGAGAAGSGGSPSGGGPEVGRRFAAARARVLGSCSCSSGGTGEGRVSCGARLEGAQRRLEADMDVLCQNAWTPRPVRPILPEGMPASSLGARLPGPLAAGDPTGPHAQAVPSGSGMVLATLSSTPALTPGLSQDTARVQPGTDDWVHPAATRPGGASRRKAQTRGTRTAAGGGGSGGGGGGSGGAGSLLRRTVARMEMARAWGAQAPLTASTWLELTTPSSLAPEECRAERQPLGGEVSCWQMDGFHGAVEGLEGERQEVREEWPRKRLRVWG</sequence>
<protein>
    <submittedName>
        <fullName evidence="2">Uncharacterized protein</fullName>
    </submittedName>
</protein>
<accession>A0A836BRM8</accession>
<comment type="caution">
    <text evidence="2">The sequence shown here is derived from an EMBL/GenBank/DDBJ whole genome shotgun (WGS) entry which is preliminary data.</text>
</comment>
<feature type="compositionally biased region" description="Polar residues" evidence="1">
    <location>
        <begin position="385"/>
        <end position="396"/>
    </location>
</feature>
<dbReference type="Proteomes" id="UP000612055">
    <property type="component" value="Unassembled WGS sequence"/>
</dbReference>
<proteinExistence type="predicted"/>
<gene>
    <name evidence="2" type="ORF">HYH03_016207</name>
</gene>
<evidence type="ECO:0000313" key="3">
    <source>
        <dbReference type="Proteomes" id="UP000612055"/>
    </source>
</evidence>